<dbReference type="AlphaFoldDB" id="A0A242JZF1"/>
<protein>
    <submittedName>
        <fullName evidence="1">Uncharacterized protein</fullName>
    </submittedName>
</protein>
<dbReference type="EMBL" id="NGMO01000003">
    <property type="protein sequence ID" value="OTP10499.1"/>
    <property type="molecule type" value="Genomic_DNA"/>
</dbReference>
<evidence type="ECO:0000313" key="2">
    <source>
        <dbReference type="Proteomes" id="UP000194933"/>
    </source>
</evidence>
<dbReference type="Proteomes" id="UP000194933">
    <property type="component" value="Unassembled WGS sequence"/>
</dbReference>
<keyword evidence="2" id="KW-1185">Reference proteome</keyword>
<organism evidence="1 2">
    <name type="scientific">Candidatus Enterococcus wittei</name>
    <dbReference type="NCBI Taxonomy" id="1987383"/>
    <lineage>
        <taxon>Bacteria</taxon>
        <taxon>Bacillati</taxon>
        <taxon>Bacillota</taxon>
        <taxon>Bacilli</taxon>
        <taxon>Lactobacillales</taxon>
        <taxon>Enterococcaceae</taxon>
        <taxon>Enterococcus</taxon>
    </lineage>
</organism>
<proteinExistence type="predicted"/>
<comment type="caution">
    <text evidence="1">The sequence shown here is derived from an EMBL/GenBank/DDBJ whole genome shotgun (WGS) entry which is preliminary data.</text>
</comment>
<accession>A0A242JZF1</accession>
<name>A0A242JZF1_9ENTE</name>
<sequence length="90" mass="10530">MTALVITASCIYFISSGNLFLIQQEKENHQEVLLLRQLYEDVKHFRLLQELPVRNEKWQEGETVIEHHGENIQKAQISNGEEVIEIARKN</sequence>
<gene>
    <name evidence="1" type="ORF">A5844_002199</name>
</gene>
<reference evidence="1 2" key="1">
    <citation type="submission" date="2017-05" db="EMBL/GenBank/DDBJ databases">
        <title>The Genome Sequence of Enterococcus sp. 10A9_DIV0425.</title>
        <authorList>
            <consortium name="The Broad Institute Genomics Platform"/>
            <consortium name="The Broad Institute Genomic Center for Infectious Diseases"/>
            <person name="Earl A."/>
            <person name="Manson A."/>
            <person name="Schwartman J."/>
            <person name="Gilmore M."/>
            <person name="Abouelleil A."/>
            <person name="Cao P."/>
            <person name="Chapman S."/>
            <person name="Cusick C."/>
            <person name="Shea T."/>
            <person name="Young S."/>
            <person name="Neafsey D."/>
            <person name="Nusbaum C."/>
            <person name="Birren B."/>
        </authorList>
    </citation>
    <scope>NUCLEOTIDE SEQUENCE [LARGE SCALE GENOMIC DNA]</scope>
    <source>
        <strain evidence="1 2">10A9_DIV0425</strain>
    </source>
</reference>
<evidence type="ECO:0000313" key="1">
    <source>
        <dbReference type="EMBL" id="OTP10499.1"/>
    </source>
</evidence>
<dbReference type="STRING" id="1987383.A5844_002199"/>